<keyword evidence="8" id="KW-1185">Reference proteome</keyword>
<organism evidence="7 8">
    <name type="scientific">Halopseudomonas salegens</name>
    <dbReference type="NCBI Taxonomy" id="1434072"/>
    <lineage>
        <taxon>Bacteria</taxon>
        <taxon>Pseudomonadati</taxon>
        <taxon>Pseudomonadota</taxon>
        <taxon>Gammaproteobacteria</taxon>
        <taxon>Pseudomonadales</taxon>
        <taxon>Pseudomonadaceae</taxon>
        <taxon>Halopseudomonas</taxon>
    </lineage>
</organism>
<dbReference type="SUPFAM" id="SSF53383">
    <property type="entry name" value="PLP-dependent transferases"/>
    <property type="match status" value="1"/>
</dbReference>
<name>A0A1H2EQK1_9GAMM</name>
<evidence type="ECO:0000259" key="6">
    <source>
        <dbReference type="Pfam" id="PF00155"/>
    </source>
</evidence>
<evidence type="ECO:0000256" key="5">
    <source>
        <dbReference type="ARBA" id="ARBA00037974"/>
    </source>
</evidence>
<reference evidence="8" key="1">
    <citation type="submission" date="2016-10" db="EMBL/GenBank/DDBJ databases">
        <authorList>
            <person name="Varghese N."/>
            <person name="Submissions S."/>
        </authorList>
    </citation>
    <scope>NUCLEOTIDE SEQUENCE [LARGE SCALE GENOMIC DNA]</scope>
    <source>
        <strain evidence="8">CECT 8338</strain>
    </source>
</reference>
<keyword evidence="4 7" id="KW-0456">Lyase</keyword>
<evidence type="ECO:0000256" key="3">
    <source>
        <dbReference type="ARBA" id="ARBA00022898"/>
    </source>
</evidence>
<dbReference type="OrthoDB" id="3224382at2"/>
<accession>A0A1H2EQK1</accession>
<feature type="domain" description="Aminotransferase class I/classII large" evidence="6">
    <location>
        <begin position="30"/>
        <end position="380"/>
    </location>
</feature>
<dbReference type="GO" id="GO:0030170">
    <property type="term" value="F:pyridoxal phosphate binding"/>
    <property type="evidence" value="ECO:0007669"/>
    <property type="project" value="InterPro"/>
</dbReference>
<evidence type="ECO:0000313" key="7">
    <source>
        <dbReference type="EMBL" id="SDT97365.1"/>
    </source>
</evidence>
<dbReference type="NCBIfam" id="TIGR04350">
    <property type="entry name" value="C_S_lyase_PatB"/>
    <property type="match status" value="1"/>
</dbReference>
<protein>
    <recommendedName>
        <fullName evidence="2">cysteine-S-conjugate beta-lyase</fullName>
        <ecNumber evidence="2">4.4.1.13</ecNumber>
    </recommendedName>
</protein>
<evidence type="ECO:0000256" key="4">
    <source>
        <dbReference type="ARBA" id="ARBA00023239"/>
    </source>
</evidence>
<comment type="similarity">
    <text evidence="5">Belongs to the class-II pyridoxal-phosphate-dependent aminotransferase family. MalY/PatB cystathionine beta-lyase subfamily.</text>
</comment>
<dbReference type="GO" id="GO:0047804">
    <property type="term" value="F:cysteine-S-conjugate beta-lyase activity"/>
    <property type="evidence" value="ECO:0007669"/>
    <property type="project" value="UniProtKB-EC"/>
</dbReference>
<dbReference type="Gene3D" id="3.90.1150.10">
    <property type="entry name" value="Aspartate Aminotransferase, domain 1"/>
    <property type="match status" value="1"/>
</dbReference>
<dbReference type="InterPro" id="IPR015421">
    <property type="entry name" value="PyrdxlP-dep_Trfase_major"/>
</dbReference>
<dbReference type="PANTHER" id="PTHR43525:SF1">
    <property type="entry name" value="PROTEIN MALY"/>
    <property type="match status" value="1"/>
</dbReference>
<comment type="cofactor">
    <cofactor evidence="1">
        <name>pyridoxal 5'-phosphate</name>
        <dbReference type="ChEBI" id="CHEBI:597326"/>
    </cofactor>
</comment>
<dbReference type="CDD" id="cd00609">
    <property type="entry name" value="AAT_like"/>
    <property type="match status" value="1"/>
</dbReference>
<dbReference type="InterPro" id="IPR027619">
    <property type="entry name" value="C-S_lyase_PatB-like"/>
</dbReference>
<dbReference type="InterPro" id="IPR051798">
    <property type="entry name" value="Class-II_PLP-Dep_Aminotrans"/>
</dbReference>
<sequence length="390" mass="43412">MVYDFDLPVSRQGSASLKHDALDKVFGAEDILPLWVADMDFPAPPAVTKALLERASHAVYGYTLFPPELTHSLMDWFAQRHSWQVQPQWVVMAPGVVPSLHAAAMAFAQPGQGIIVQSPVYPPFFAAVEKTGRRLLVNPLREEQGRYEMDFEHLEACMQDDARVLFLCSPHNPVGRVWTREELQRLLALAERYNNLIMSDDIHCDLVYPGQRHQMLADLPGAEGRVITAVAPSKSFNIPGMGLSALIIPDAGQRRAIEQVFASLCMQQANPFSVTAFAAAYREGGPWLDALIDYLQDNRDRACELINQQLAPIRVQVPESTYLLWLDCRELGWSDQALKRFFVQQAKVGLNPGISFGAAGSGFMRLNIGTQWSVIEQAIKQVGQALKARG</sequence>
<dbReference type="EC" id="4.4.1.13" evidence="2"/>
<dbReference type="Pfam" id="PF00155">
    <property type="entry name" value="Aminotran_1_2"/>
    <property type="match status" value="1"/>
</dbReference>
<evidence type="ECO:0000256" key="2">
    <source>
        <dbReference type="ARBA" id="ARBA00012224"/>
    </source>
</evidence>
<evidence type="ECO:0000256" key="1">
    <source>
        <dbReference type="ARBA" id="ARBA00001933"/>
    </source>
</evidence>
<dbReference type="EMBL" id="LT629787">
    <property type="protein sequence ID" value="SDT97365.1"/>
    <property type="molecule type" value="Genomic_DNA"/>
</dbReference>
<evidence type="ECO:0000313" key="8">
    <source>
        <dbReference type="Proteomes" id="UP000243924"/>
    </source>
</evidence>
<dbReference type="AlphaFoldDB" id="A0A1H2EQK1"/>
<dbReference type="Gene3D" id="3.40.640.10">
    <property type="entry name" value="Type I PLP-dependent aspartate aminotransferase-like (Major domain)"/>
    <property type="match status" value="1"/>
</dbReference>
<dbReference type="Proteomes" id="UP000243924">
    <property type="component" value="Chromosome I"/>
</dbReference>
<dbReference type="STRING" id="1434072.SAMN05216210_0950"/>
<dbReference type="RefSeq" id="WP_092384641.1">
    <property type="nucleotide sequence ID" value="NZ_LT629787.1"/>
</dbReference>
<proteinExistence type="inferred from homology"/>
<dbReference type="InterPro" id="IPR015422">
    <property type="entry name" value="PyrdxlP-dep_Trfase_small"/>
</dbReference>
<dbReference type="PANTHER" id="PTHR43525">
    <property type="entry name" value="PROTEIN MALY"/>
    <property type="match status" value="1"/>
</dbReference>
<dbReference type="InterPro" id="IPR015424">
    <property type="entry name" value="PyrdxlP-dep_Trfase"/>
</dbReference>
<gene>
    <name evidence="7" type="ORF">SAMN05216210_0950</name>
</gene>
<dbReference type="InterPro" id="IPR004839">
    <property type="entry name" value="Aminotransferase_I/II_large"/>
</dbReference>
<keyword evidence="3" id="KW-0663">Pyridoxal phosphate</keyword>